<protein>
    <recommendedName>
        <fullName evidence="4">Peptidase A1 domain-containing protein</fullName>
    </recommendedName>
</protein>
<dbReference type="SUPFAM" id="SSF50630">
    <property type="entry name" value="Acid proteases"/>
    <property type="match status" value="1"/>
</dbReference>
<dbReference type="STRING" id="29845.A0A1V6S644"/>
<dbReference type="Proteomes" id="UP000191518">
    <property type="component" value="Unassembled WGS sequence"/>
</dbReference>
<reference evidence="3" key="1">
    <citation type="journal article" date="2017" name="Nat. Microbiol.">
        <title>Global analysis of biosynthetic gene clusters reveals vast potential of secondary metabolite production in Penicillium species.</title>
        <authorList>
            <person name="Nielsen J.C."/>
            <person name="Grijseels S."/>
            <person name="Prigent S."/>
            <person name="Ji B."/>
            <person name="Dainat J."/>
            <person name="Nielsen K.F."/>
            <person name="Frisvad J.C."/>
            <person name="Workman M."/>
            <person name="Nielsen J."/>
        </authorList>
    </citation>
    <scope>NUCLEOTIDE SEQUENCE [LARGE SCALE GENOMIC DNA]</scope>
    <source>
        <strain evidence="3">IBT 29486</strain>
    </source>
</reference>
<keyword evidence="1" id="KW-1133">Transmembrane helix</keyword>
<comment type="caution">
    <text evidence="2">The sequence shown here is derived from an EMBL/GenBank/DDBJ whole genome shotgun (WGS) entry which is preliminary data.</text>
</comment>
<accession>A0A1V6S644</accession>
<dbReference type="AlphaFoldDB" id="A0A1V6S644"/>
<feature type="transmembrane region" description="Helical" evidence="1">
    <location>
        <begin position="198"/>
        <end position="222"/>
    </location>
</feature>
<dbReference type="InterPro" id="IPR021109">
    <property type="entry name" value="Peptidase_aspartic_dom_sf"/>
</dbReference>
<dbReference type="EMBL" id="MDYP01000006">
    <property type="protein sequence ID" value="OQE09512.1"/>
    <property type="molecule type" value="Genomic_DNA"/>
</dbReference>
<keyword evidence="3" id="KW-1185">Reference proteome</keyword>
<name>A0A1V6S644_9EURO</name>
<evidence type="ECO:0000256" key="1">
    <source>
        <dbReference type="SAM" id="Phobius"/>
    </source>
</evidence>
<evidence type="ECO:0000313" key="2">
    <source>
        <dbReference type="EMBL" id="OQE09512.1"/>
    </source>
</evidence>
<keyword evidence="1" id="KW-0472">Membrane</keyword>
<gene>
    <name evidence="2" type="ORF">PENVUL_c006G01500</name>
</gene>
<proteinExistence type="predicted"/>
<keyword evidence="1" id="KW-0812">Transmembrane</keyword>
<organism evidence="2 3">
    <name type="scientific">Penicillium vulpinum</name>
    <dbReference type="NCBI Taxonomy" id="29845"/>
    <lineage>
        <taxon>Eukaryota</taxon>
        <taxon>Fungi</taxon>
        <taxon>Dikarya</taxon>
        <taxon>Ascomycota</taxon>
        <taxon>Pezizomycotina</taxon>
        <taxon>Eurotiomycetes</taxon>
        <taxon>Eurotiomycetidae</taxon>
        <taxon>Eurotiales</taxon>
        <taxon>Aspergillaceae</taxon>
        <taxon>Penicillium</taxon>
    </lineage>
</organism>
<evidence type="ECO:0008006" key="4">
    <source>
        <dbReference type="Google" id="ProtNLM"/>
    </source>
</evidence>
<sequence length="223" mass="24024">MITVLQTSIENALWKHPRKSGLLAQGNSSFESGFSVSANVVDPYIYLPQSSCDAIAAELPVTYNPDLGLYFWNTDGPQHTKEYHHQGAIRVTHLTLEQPLVRTPTAYLSCFGTKRAYALGRAFFQAAFIGVNHGAGIVDIGNWFLAQALSPGYSQTSTSLLNKAYLSCRDRVIAGRRPGHHIGPRSQRRIVGPLETQVSMGATVGIGAGCGAAGLAIIALIVW</sequence>
<evidence type="ECO:0000313" key="3">
    <source>
        <dbReference type="Proteomes" id="UP000191518"/>
    </source>
</evidence>